<keyword evidence="2" id="KW-0472">Membrane</keyword>
<sequence>MSEFWFISCLLCLKGAFTGLIYGFLLGIVRMALSFFYPDPICGEVDTRPAIIGRVHYMYFAMISFFSTGIIMCIVSLLSKPPTLAQLNGLTYWTRKEPVILQESPVSVRIDEEISVSGFWDDLNANGMESTRSALSNADPPRQPKASGDAVEDASGAGRDGEVDCHQRPSKRQVAAHVCEWICGLTATPCPENMDPSACCCAFCYPPSHDNDSADDEEGIHSAGDVIEIHDANWTAEQQKEAHDQPAIAQLGVDALKQKRPVKIMLMIGLIGLTSLTIFLYLFFTFFFGEIDLGPVPVVWSTRPSSGPLDDAIRVLENANIISTSTT</sequence>
<dbReference type="PANTHER" id="PTHR11819:SF150">
    <property type="entry name" value="SODIUM_MYO-INOSITOL COTRANSPORTER"/>
    <property type="match status" value="1"/>
</dbReference>
<protein>
    <submittedName>
        <fullName evidence="3">Uncharacterized protein</fullName>
    </submittedName>
</protein>
<organism evidence="3 4">
    <name type="scientific">Dibothriocephalus latus</name>
    <name type="common">Fish tapeworm</name>
    <name type="synonym">Diphyllobothrium latum</name>
    <dbReference type="NCBI Taxonomy" id="60516"/>
    <lineage>
        <taxon>Eukaryota</taxon>
        <taxon>Metazoa</taxon>
        <taxon>Spiralia</taxon>
        <taxon>Lophotrochozoa</taxon>
        <taxon>Platyhelminthes</taxon>
        <taxon>Cestoda</taxon>
        <taxon>Eucestoda</taxon>
        <taxon>Diphyllobothriidea</taxon>
        <taxon>Diphyllobothriidae</taxon>
        <taxon>Dibothriocephalus</taxon>
    </lineage>
</organism>
<dbReference type="GO" id="GO:0005412">
    <property type="term" value="F:D-glucose:sodium symporter activity"/>
    <property type="evidence" value="ECO:0007669"/>
    <property type="project" value="TreeGrafter"/>
</dbReference>
<feature type="region of interest" description="Disordered" evidence="1">
    <location>
        <begin position="131"/>
        <end position="166"/>
    </location>
</feature>
<dbReference type="GO" id="GO:0005886">
    <property type="term" value="C:plasma membrane"/>
    <property type="evidence" value="ECO:0007669"/>
    <property type="project" value="TreeGrafter"/>
</dbReference>
<evidence type="ECO:0000313" key="4">
    <source>
        <dbReference type="Proteomes" id="UP000281553"/>
    </source>
</evidence>
<proteinExistence type="predicted"/>
<dbReference type="Gene3D" id="1.20.1730.10">
    <property type="entry name" value="Sodium/glucose cotransporter"/>
    <property type="match status" value="1"/>
</dbReference>
<dbReference type="Proteomes" id="UP000281553">
    <property type="component" value="Unassembled WGS sequence"/>
</dbReference>
<dbReference type="InterPro" id="IPR038377">
    <property type="entry name" value="Na/Glc_symporter_sf"/>
</dbReference>
<dbReference type="PANTHER" id="PTHR11819">
    <property type="entry name" value="SOLUTE CARRIER FAMILY 5"/>
    <property type="match status" value="1"/>
</dbReference>
<accession>A0A3P6UV69</accession>
<dbReference type="AlphaFoldDB" id="A0A3P6UV69"/>
<keyword evidence="2" id="KW-1133">Transmembrane helix</keyword>
<feature type="transmembrane region" description="Helical" evidence="2">
    <location>
        <begin position="264"/>
        <end position="288"/>
    </location>
</feature>
<name>A0A3P6UV69_DIBLA</name>
<evidence type="ECO:0000256" key="2">
    <source>
        <dbReference type="SAM" id="Phobius"/>
    </source>
</evidence>
<dbReference type="EMBL" id="UYRU01043478">
    <property type="protein sequence ID" value="VDK82224.1"/>
    <property type="molecule type" value="Genomic_DNA"/>
</dbReference>
<reference evidence="3 4" key="1">
    <citation type="submission" date="2018-11" db="EMBL/GenBank/DDBJ databases">
        <authorList>
            <consortium name="Pathogen Informatics"/>
        </authorList>
    </citation>
    <scope>NUCLEOTIDE SEQUENCE [LARGE SCALE GENOMIC DNA]</scope>
</reference>
<keyword evidence="2" id="KW-0812">Transmembrane</keyword>
<keyword evidence="4" id="KW-1185">Reference proteome</keyword>
<feature type="transmembrane region" description="Helical" evidence="2">
    <location>
        <begin position="12"/>
        <end position="37"/>
    </location>
</feature>
<evidence type="ECO:0000313" key="3">
    <source>
        <dbReference type="EMBL" id="VDK82224.1"/>
    </source>
</evidence>
<feature type="transmembrane region" description="Helical" evidence="2">
    <location>
        <begin position="57"/>
        <end position="78"/>
    </location>
</feature>
<gene>
    <name evidence="3" type="ORF">DILT_LOCUS3320</name>
</gene>
<dbReference type="OrthoDB" id="6154318at2759"/>
<evidence type="ECO:0000256" key="1">
    <source>
        <dbReference type="SAM" id="MobiDB-lite"/>
    </source>
</evidence>